<dbReference type="SUPFAM" id="SSF88723">
    <property type="entry name" value="PIN domain-like"/>
    <property type="match status" value="1"/>
</dbReference>
<dbReference type="InterPro" id="IPR029060">
    <property type="entry name" value="PIN-like_dom_sf"/>
</dbReference>
<dbReference type="GO" id="GO:0008409">
    <property type="term" value="F:5'-3' exonuclease activity"/>
    <property type="evidence" value="ECO:0007669"/>
    <property type="project" value="InterPro"/>
</dbReference>
<evidence type="ECO:0000256" key="4">
    <source>
        <dbReference type="ARBA" id="ARBA00023125"/>
    </source>
</evidence>
<dbReference type="Proteomes" id="UP000315677">
    <property type="component" value="Unassembled WGS sequence"/>
</dbReference>
<keyword evidence="3 8" id="KW-0269">Exonuclease</keyword>
<name>A0A543D3E7_9PSEU</name>
<evidence type="ECO:0000256" key="2">
    <source>
        <dbReference type="ARBA" id="ARBA00022801"/>
    </source>
</evidence>
<dbReference type="SUPFAM" id="SSF47807">
    <property type="entry name" value="5' to 3' exonuclease, C-terminal subdomain"/>
    <property type="match status" value="1"/>
</dbReference>
<evidence type="ECO:0000313" key="9">
    <source>
        <dbReference type="Proteomes" id="UP000315677"/>
    </source>
</evidence>
<gene>
    <name evidence="8" type="ORF">FB558_6878</name>
</gene>
<evidence type="ECO:0000259" key="7">
    <source>
        <dbReference type="SMART" id="SM00475"/>
    </source>
</evidence>
<feature type="domain" description="5'-3' exonuclease" evidence="7">
    <location>
        <begin position="19"/>
        <end position="302"/>
    </location>
</feature>
<dbReference type="InterPro" id="IPR008918">
    <property type="entry name" value="HhH2"/>
</dbReference>
<dbReference type="Pfam" id="PF02739">
    <property type="entry name" value="5_3_exonuc_N"/>
    <property type="match status" value="1"/>
</dbReference>
<dbReference type="GO" id="GO:0003677">
    <property type="term" value="F:DNA binding"/>
    <property type="evidence" value="ECO:0007669"/>
    <property type="project" value="UniProtKB-KW"/>
</dbReference>
<evidence type="ECO:0000256" key="6">
    <source>
        <dbReference type="ARBA" id="ARBA00050026"/>
    </source>
</evidence>
<evidence type="ECO:0000313" key="8">
    <source>
        <dbReference type="EMBL" id="TQM03853.1"/>
    </source>
</evidence>
<dbReference type="InterPro" id="IPR002421">
    <property type="entry name" value="5-3_exonuclease"/>
</dbReference>
<dbReference type="CDD" id="cd09898">
    <property type="entry name" value="H3TH_53EXO"/>
    <property type="match status" value="1"/>
</dbReference>
<dbReference type="Pfam" id="PF01367">
    <property type="entry name" value="5_3_exonuc"/>
    <property type="match status" value="1"/>
</dbReference>
<comment type="caution">
    <text evidence="8">The sequence shown here is derived from an EMBL/GenBank/DDBJ whole genome shotgun (WGS) entry which is preliminary data.</text>
</comment>
<dbReference type="EMBL" id="VFPA01000005">
    <property type="protein sequence ID" value="TQM03853.1"/>
    <property type="molecule type" value="Genomic_DNA"/>
</dbReference>
<dbReference type="AlphaFoldDB" id="A0A543D3E7"/>
<dbReference type="SMART" id="SM00279">
    <property type="entry name" value="HhH2"/>
    <property type="match status" value="1"/>
</dbReference>
<dbReference type="PANTHER" id="PTHR42646:SF2">
    <property type="entry name" value="5'-3' EXONUCLEASE FAMILY PROTEIN"/>
    <property type="match status" value="1"/>
</dbReference>
<sequence length="335" mass="35564">MSWEGGYSGKLGRVTRPAQSLMLLDAASLYFRSFYGVPESITAPDGTPVNAVRGFTDMVARLITDRRPSRLVACLDLDWRPAFRVEALPSYKAHRVPGEPEVAPAGLPEEVPDLLAPQVPVLLEVLAAAGIATGGAEGYEADDVIGTLAAGERTDPVLAVSGDRDLMQIVRDEPVPVRLLYVGRGLAKAEHLGPVEVAAKYGVPVARAGEAYAEMAMLRGDPSDGLPGVPGVGTKTAATIVGRFGSWDELRAAVTDRTDTRLSPPVRTKLATAAPYLSVVEPVVRVALDAPVELDRPDALPVEPVDPDRLDALAERWGIGSSIERLRAALAKNAR</sequence>
<reference evidence="8 9" key="1">
    <citation type="submission" date="2019-06" db="EMBL/GenBank/DDBJ databases">
        <title>Sequencing the genomes of 1000 actinobacteria strains.</title>
        <authorList>
            <person name="Klenk H.-P."/>
        </authorList>
    </citation>
    <scope>NUCLEOTIDE SEQUENCE [LARGE SCALE GENOMIC DNA]</scope>
    <source>
        <strain evidence="8 9">DSM 45301</strain>
    </source>
</reference>
<protein>
    <recommendedName>
        <fullName evidence="6">5'-3' exonuclease</fullName>
    </recommendedName>
</protein>
<dbReference type="GO" id="GO:0017108">
    <property type="term" value="F:5'-flap endonuclease activity"/>
    <property type="evidence" value="ECO:0007669"/>
    <property type="project" value="InterPro"/>
</dbReference>
<organism evidence="8 9">
    <name type="scientific">Pseudonocardia kunmingensis</name>
    <dbReference type="NCBI Taxonomy" id="630975"/>
    <lineage>
        <taxon>Bacteria</taxon>
        <taxon>Bacillati</taxon>
        <taxon>Actinomycetota</taxon>
        <taxon>Actinomycetes</taxon>
        <taxon>Pseudonocardiales</taxon>
        <taxon>Pseudonocardiaceae</taxon>
        <taxon>Pseudonocardia</taxon>
    </lineage>
</organism>
<evidence type="ECO:0000256" key="3">
    <source>
        <dbReference type="ARBA" id="ARBA00022839"/>
    </source>
</evidence>
<dbReference type="PANTHER" id="PTHR42646">
    <property type="entry name" value="FLAP ENDONUCLEASE XNI"/>
    <property type="match status" value="1"/>
</dbReference>
<dbReference type="GO" id="GO:0033567">
    <property type="term" value="P:DNA replication, Okazaki fragment processing"/>
    <property type="evidence" value="ECO:0007669"/>
    <property type="project" value="InterPro"/>
</dbReference>
<dbReference type="InterPro" id="IPR020046">
    <property type="entry name" value="5-3_exonucl_a-hlix_arch_N"/>
</dbReference>
<dbReference type="Gene3D" id="1.10.150.20">
    <property type="entry name" value="5' to 3' exonuclease, C-terminal subdomain"/>
    <property type="match status" value="1"/>
</dbReference>
<evidence type="ECO:0000256" key="5">
    <source>
        <dbReference type="ARBA" id="ARBA00049957"/>
    </source>
</evidence>
<dbReference type="InterPro" id="IPR020045">
    <property type="entry name" value="DNA_polI_H3TH"/>
</dbReference>
<dbReference type="InterPro" id="IPR038969">
    <property type="entry name" value="FEN"/>
</dbReference>
<dbReference type="SMART" id="SM00475">
    <property type="entry name" value="53EXOc"/>
    <property type="match status" value="1"/>
</dbReference>
<keyword evidence="1" id="KW-0540">Nuclease</keyword>
<proteinExistence type="predicted"/>
<keyword evidence="2" id="KW-0378">Hydrolase</keyword>
<dbReference type="InterPro" id="IPR036279">
    <property type="entry name" value="5-3_exonuclease_C_sf"/>
</dbReference>
<keyword evidence="4" id="KW-0238">DNA-binding</keyword>
<evidence type="ECO:0000256" key="1">
    <source>
        <dbReference type="ARBA" id="ARBA00022722"/>
    </source>
</evidence>
<comment type="function">
    <text evidence="5">5'-3' exonuclease acting preferentially on double-stranded DNA.</text>
</comment>
<dbReference type="CDD" id="cd09859">
    <property type="entry name" value="PIN_53EXO"/>
    <property type="match status" value="1"/>
</dbReference>
<dbReference type="Gene3D" id="3.40.50.1010">
    <property type="entry name" value="5'-nuclease"/>
    <property type="match status" value="1"/>
</dbReference>
<accession>A0A543D3E7</accession>
<keyword evidence="9" id="KW-1185">Reference proteome</keyword>